<accession>A0ABQ4C5L7</accession>
<reference evidence="1 2" key="1">
    <citation type="submission" date="2021-01" db="EMBL/GenBank/DDBJ databases">
        <title>Whole genome shotgun sequence of Asanoa iriomotensis NBRC 100142.</title>
        <authorList>
            <person name="Komaki H."/>
            <person name="Tamura T."/>
        </authorList>
    </citation>
    <scope>NUCLEOTIDE SEQUENCE [LARGE SCALE GENOMIC DNA]</scope>
    <source>
        <strain evidence="1 2">NBRC 100142</strain>
    </source>
</reference>
<gene>
    <name evidence="1" type="ORF">Air01nite_38110</name>
</gene>
<sequence length="272" mass="29534">MVSEAQFNADAFVKREVVTPELDGLGDDLCRLTGRPRVAAGTKGDHKHLKGGHRSNEFVRESPLCTNRTYTFQSGLSAEQERHIAAFDFTPGEWGTAANRAIMRKHTARLRAAMLDGSLAGVRQVIGTLDGEEVSATNADGSSFDADDSHLDHWHLTFDRRRCRDKTLMERVIAVALGDEEDDVTPQDVAAIKAAILGDGGMQMLFTRVEALTSGRDPHTGGQPNVLHQRLNTIARAVSQIDADLSVAEQAEVLRKVLGDRAADVGALLAKK</sequence>
<comment type="caution">
    <text evidence="1">The sequence shown here is derived from an EMBL/GenBank/DDBJ whole genome shotgun (WGS) entry which is preliminary data.</text>
</comment>
<evidence type="ECO:0000313" key="1">
    <source>
        <dbReference type="EMBL" id="GIF57716.1"/>
    </source>
</evidence>
<dbReference type="EMBL" id="BONC01000025">
    <property type="protein sequence ID" value="GIF57716.1"/>
    <property type="molecule type" value="Genomic_DNA"/>
</dbReference>
<evidence type="ECO:0000313" key="2">
    <source>
        <dbReference type="Proteomes" id="UP000624325"/>
    </source>
</evidence>
<proteinExistence type="predicted"/>
<organism evidence="1 2">
    <name type="scientific">Asanoa iriomotensis</name>
    <dbReference type="NCBI Taxonomy" id="234613"/>
    <lineage>
        <taxon>Bacteria</taxon>
        <taxon>Bacillati</taxon>
        <taxon>Actinomycetota</taxon>
        <taxon>Actinomycetes</taxon>
        <taxon>Micromonosporales</taxon>
        <taxon>Micromonosporaceae</taxon>
        <taxon>Asanoa</taxon>
    </lineage>
</organism>
<keyword evidence="2" id="KW-1185">Reference proteome</keyword>
<dbReference type="Proteomes" id="UP000624325">
    <property type="component" value="Unassembled WGS sequence"/>
</dbReference>
<dbReference type="RefSeq" id="WP_203703992.1">
    <property type="nucleotide sequence ID" value="NZ_BAAALU010000019.1"/>
</dbReference>
<name>A0ABQ4C5L7_9ACTN</name>
<protein>
    <submittedName>
        <fullName evidence="1">Uncharacterized protein</fullName>
    </submittedName>
</protein>